<evidence type="ECO:0000259" key="7">
    <source>
        <dbReference type="PROSITE" id="PS50076"/>
    </source>
</evidence>
<evidence type="ECO:0000256" key="6">
    <source>
        <dbReference type="PROSITE-ProRule" id="PRU00546"/>
    </source>
</evidence>
<evidence type="ECO:0000256" key="2">
    <source>
        <dbReference type="ARBA" id="ARBA00022737"/>
    </source>
</evidence>
<organism evidence="9 10">
    <name type="scientific">Basidiobolus ranarum</name>
    <dbReference type="NCBI Taxonomy" id="34480"/>
    <lineage>
        <taxon>Eukaryota</taxon>
        <taxon>Fungi</taxon>
        <taxon>Fungi incertae sedis</taxon>
        <taxon>Zoopagomycota</taxon>
        <taxon>Entomophthoromycotina</taxon>
        <taxon>Basidiobolomycetes</taxon>
        <taxon>Basidiobolales</taxon>
        <taxon>Basidiobolaceae</taxon>
        <taxon>Basidiobolus</taxon>
    </lineage>
</organism>
<feature type="non-terminal residue" evidence="9">
    <location>
        <position position="322"/>
    </location>
</feature>
<dbReference type="PROSITE" id="PS51188">
    <property type="entry name" value="ZF_CR"/>
    <property type="match status" value="1"/>
</dbReference>
<keyword evidence="2" id="KW-0677">Repeat</keyword>
<dbReference type="SMART" id="SM00271">
    <property type="entry name" value="DnaJ"/>
    <property type="match status" value="1"/>
</dbReference>
<dbReference type="CDD" id="cd06257">
    <property type="entry name" value="DnaJ"/>
    <property type="match status" value="1"/>
</dbReference>
<dbReference type="InterPro" id="IPR001305">
    <property type="entry name" value="HSP_DnaJ_Cys-rich_dom"/>
</dbReference>
<evidence type="ECO:0000259" key="8">
    <source>
        <dbReference type="PROSITE" id="PS51188"/>
    </source>
</evidence>
<evidence type="ECO:0000313" key="9">
    <source>
        <dbReference type="EMBL" id="KAK9760520.1"/>
    </source>
</evidence>
<dbReference type="PRINTS" id="PR00625">
    <property type="entry name" value="JDOMAIN"/>
</dbReference>
<accession>A0ABR2WG99</accession>
<evidence type="ECO:0000256" key="4">
    <source>
        <dbReference type="ARBA" id="ARBA00022833"/>
    </source>
</evidence>
<dbReference type="Pfam" id="PF00226">
    <property type="entry name" value="DnaJ"/>
    <property type="match status" value="1"/>
</dbReference>
<dbReference type="InterPro" id="IPR036869">
    <property type="entry name" value="J_dom_sf"/>
</dbReference>
<feature type="domain" description="J" evidence="7">
    <location>
        <begin position="79"/>
        <end position="143"/>
    </location>
</feature>
<dbReference type="SUPFAM" id="SSF49493">
    <property type="entry name" value="HSP40/DnaJ peptide-binding domain"/>
    <property type="match status" value="1"/>
</dbReference>
<keyword evidence="4 6" id="KW-0862">Zinc</keyword>
<feature type="zinc finger region" description="CR-type" evidence="6">
    <location>
        <begin position="210"/>
        <end position="290"/>
    </location>
</feature>
<gene>
    <name evidence="9" type="primary">MDJ1_5</name>
    <name evidence="9" type="ORF">K7432_015367</name>
</gene>
<dbReference type="InterPro" id="IPR002939">
    <property type="entry name" value="DnaJ_C"/>
</dbReference>
<dbReference type="InterPro" id="IPR008971">
    <property type="entry name" value="HSP40/DnaJ_pept-bd"/>
</dbReference>
<reference evidence="9 10" key="1">
    <citation type="submission" date="2023-04" db="EMBL/GenBank/DDBJ databases">
        <title>Genome of Basidiobolus ranarum AG-B5.</title>
        <authorList>
            <person name="Stajich J.E."/>
            <person name="Carter-House D."/>
            <person name="Gryganskyi A."/>
        </authorList>
    </citation>
    <scope>NUCLEOTIDE SEQUENCE [LARGE SCALE GENOMIC DNA]</scope>
    <source>
        <strain evidence="9 10">AG-B5</strain>
    </source>
</reference>
<dbReference type="PROSITE" id="PS00636">
    <property type="entry name" value="DNAJ_1"/>
    <property type="match status" value="1"/>
</dbReference>
<dbReference type="SUPFAM" id="SSF46565">
    <property type="entry name" value="Chaperone J-domain"/>
    <property type="match status" value="1"/>
</dbReference>
<dbReference type="Gene3D" id="2.10.230.10">
    <property type="entry name" value="Heat shock protein DnaJ, cysteine-rich domain"/>
    <property type="match status" value="1"/>
</dbReference>
<keyword evidence="10" id="KW-1185">Reference proteome</keyword>
<feature type="domain" description="CR-type" evidence="8">
    <location>
        <begin position="210"/>
        <end position="290"/>
    </location>
</feature>
<protein>
    <submittedName>
        <fullName evidence="9">Mdj1 protein</fullName>
    </submittedName>
</protein>
<dbReference type="PANTHER" id="PTHR43096">
    <property type="entry name" value="DNAJ HOMOLOG 1, MITOCHONDRIAL-RELATED"/>
    <property type="match status" value="1"/>
</dbReference>
<proteinExistence type="predicted"/>
<dbReference type="PROSITE" id="PS50076">
    <property type="entry name" value="DNAJ_2"/>
    <property type="match status" value="1"/>
</dbReference>
<evidence type="ECO:0000313" key="10">
    <source>
        <dbReference type="Proteomes" id="UP001479436"/>
    </source>
</evidence>
<evidence type="ECO:0000256" key="5">
    <source>
        <dbReference type="ARBA" id="ARBA00023186"/>
    </source>
</evidence>
<keyword evidence="1 6" id="KW-0479">Metal-binding</keyword>
<dbReference type="PANTHER" id="PTHR43096:SF52">
    <property type="entry name" value="DNAJ HOMOLOG 1, MITOCHONDRIAL-RELATED"/>
    <property type="match status" value="1"/>
</dbReference>
<comment type="caution">
    <text evidence="9">The sequence shown here is derived from an EMBL/GenBank/DDBJ whole genome shotgun (WGS) entry which is preliminary data.</text>
</comment>
<evidence type="ECO:0000256" key="1">
    <source>
        <dbReference type="ARBA" id="ARBA00022723"/>
    </source>
</evidence>
<dbReference type="InterPro" id="IPR018253">
    <property type="entry name" value="DnaJ_domain_CS"/>
</dbReference>
<evidence type="ECO:0000256" key="3">
    <source>
        <dbReference type="ARBA" id="ARBA00022771"/>
    </source>
</evidence>
<sequence>MSTFPVAAQLCAHKTTKAYFNFLGRRLSTITSSALLNRRVLSNSSVCRETTYVFGSIPSVANQKSHFHSTAPAQEQKEDAYDLLGVARNAAQSDIKKSYYKLAKKYHPDTNKDKAAQDKFVKIQEAYEILSDEQKRASYDQYGHAAFDGNAPPGAGGFPGGGFHDFNADDIFSQMFGKGFGRGGNPANQFTVGDDIRVNLAIDFLEAVKGTTKRITVSPVSVCDPCHGEGLKSGKQKETCKVCGGTGQTTYSIGIGMISSTCNSCSGSGKNIPPGSQCPTCNGVGRIKKPKTVSVNIPAGDDEGVQIRLSNEGDIPEVGKGT</sequence>
<dbReference type="SUPFAM" id="SSF57938">
    <property type="entry name" value="DnaJ/Hsp40 cysteine-rich domain"/>
    <property type="match status" value="1"/>
</dbReference>
<keyword evidence="3 6" id="KW-0863">Zinc-finger</keyword>
<name>A0ABR2WG99_9FUNG</name>
<dbReference type="InterPro" id="IPR001623">
    <property type="entry name" value="DnaJ_domain"/>
</dbReference>
<dbReference type="CDD" id="cd10719">
    <property type="entry name" value="DnaJ_zf"/>
    <property type="match status" value="1"/>
</dbReference>
<dbReference type="InterPro" id="IPR036410">
    <property type="entry name" value="HSP_DnaJ_Cys-rich_dom_sf"/>
</dbReference>
<dbReference type="Gene3D" id="1.10.287.110">
    <property type="entry name" value="DnaJ domain"/>
    <property type="match status" value="1"/>
</dbReference>
<dbReference type="Proteomes" id="UP001479436">
    <property type="component" value="Unassembled WGS sequence"/>
</dbReference>
<dbReference type="EMBL" id="JASJQH010002062">
    <property type="protein sequence ID" value="KAK9760520.1"/>
    <property type="molecule type" value="Genomic_DNA"/>
</dbReference>
<keyword evidence="5" id="KW-0143">Chaperone</keyword>
<dbReference type="Gene3D" id="2.60.260.20">
    <property type="entry name" value="Urease metallochaperone UreE, N-terminal domain"/>
    <property type="match status" value="1"/>
</dbReference>
<dbReference type="Pfam" id="PF01556">
    <property type="entry name" value="DnaJ_C"/>
    <property type="match status" value="1"/>
</dbReference>
<dbReference type="Pfam" id="PF00684">
    <property type="entry name" value="DnaJ_CXXCXGXG"/>
    <property type="match status" value="1"/>
</dbReference>